<comment type="caution">
    <text evidence="1">The sequence shown here is derived from an EMBL/GenBank/DDBJ whole genome shotgun (WGS) entry which is preliminary data.</text>
</comment>
<evidence type="ECO:0000313" key="1">
    <source>
        <dbReference type="EMBL" id="KRY02687.1"/>
    </source>
</evidence>
<evidence type="ECO:0000313" key="2">
    <source>
        <dbReference type="Proteomes" id="UP000054783"/>
    </source>
</evidence>
<proteinExistence type="predicted"/>
<accession>A0A0V0YQV6</accession>
<keyword evidence="2" id="KW-1185">Reference proteome</keyword>
<dbReference type="EMBL" id="JYDQ01003565">
    <property type="protein sequence ID" value="KRY02687.1"/>
    <property type="molecule type" value="Genomic_DNA"/>
</dbReference>
<reference evidence="1 2" key="1">
    <citation type="submission" date="2015-01" db="EMBL/GenBank/DDBJ databases">
        <title>Evolution of Trichinella species and genotypes.</title>
        <authorList>
            <person name="Korhonen P.K."/>
            <person name="Edoardo P."/>
            <person name="Giuseppe L.R."/>
            <person name="Gasser R.B."/>
        </authorList>
    </citation>
    <scope>NUCLEOTIDE SEQUENCE [LARGE SCALE GENOMIC DNA]</scope>
    <source>
        <strain evidence="1">ISS2496</strain>
    </source>
</reference>
<protein>
    <submittedName>
        <fullName evidence="1">Uncharacterized protein</fullName>
    </submittedName>
</protein>
<dbReference type="Proteomes" id="UP000054783">
    <property type="component" value="Unassembled WGS sequence"/>
</dbReference>
<dbReference type="AlphaFoldDB" id="A0A0V0YQV6"/>
<organism evidence="1 2">
    <name type="scientific">Trichinella patagoniensis</name>
    <dbReference type="NCBI Taxonomy" id="990121"/>
    <lineage>
        <taxon>Eukaryota</taxon>
        <taxon>Metazoa</taxon>
        <taxon>Ecdysozoa</taxon>
        <taxon>Nematoda</taxon>
        <taxon>Enoplea</taxon>
        <taxon>Dorylaimia</taxon>
        <taxon>Trichinellida</taxon>
        <taxon>Trichinellidae</taxon>
        <taxon>Trichinella</taxon>
    </lineage>
</organism>
<sequence>MCLRAMLQANFKKIITLRLCLGLRLRQNFRYASGYFKKNM</sequence>
<gene>
    <name evidence="1" type="ORF">T12_10977</name>
</gene>
<name>A0A0V0YQV6_9BILA</name>